<dbReference type="HOGENOM" id="CLU_158244_1_0_1"/>
<dbReference type="Proteomes" id="UP000006591">
    <property type="component" value="Chromosome 11"/>
</dbReference>
<dbReference type="OMA" id="NQWRWTT"/>
<dbReference type="EnsemblPlants" id="ONIVA11G20260.1">
    <property type="protein sequence ID" value="ONIVA11G20260.1"/>
    <property type="gene ID" value="ONIVA11G20260"/>
</dbReference>
<dbReference type="Gramene" id="ONIVA11G20260.1">
    <property type="protein sequence ID" value="ONIVA11G20260.1"/>
    <property type="gene ID" value="ONIVA11G20260"/>
</dbReference>
<evidence type="ECO:0000313" key="2">
    <source>
        <dbReference type="EnsemblPlants" id="ONIVA11G20260.1"/>
    </source>
</evidence>
<accession>A0A0E0J4H0</accession>
<proteinExistence type="predicted"/>
<evidence type="ECO:0000313" key="3">
    <source>
        <dbReference type="Proteomes" id="UP000006591"/>
    </source>
</evidence>
<organism evidence="2">
    <name type="scientific">Oryza nivara</name>
    <name type="common">Indian wild rice</name>
    <name type="synonym">Oryza sativa f. spontanea</name>
    <dbReference type="NCBI Taxonomy" id="4536"/>
    <lineage>
        <taxon>Eukaryota</taxon>
        <taxon>Viridiplantae</taxon>
        <taxon>Streptophyta</taxon>
        <taxon>Embryophyta</taxon>
        <taxon>Tracheophyta</taxon>
        <taxon>Spermatophyta</taxon>
        <taxon>Magnoliopsida</taxon>
        <taxon>Liliopsida</taxon>
        <taxon>Poales</taxon>
        <taxon>Poaceae</taxon>
        <taxon>BOP clade</taxon>
        <taxon>Oryzoideae</taxon>
        <taxon>Oryzeae</taxon>
        <taxon>Oryzinae</taxon>
        <taxon>Oryza</taxon>
    </lineage>
</organism>
<dbReference type="AlphaFoldDB" id="A0A0E0J4H0"/>
<feature type="compositionally biased region" description="Low complexity" evidence="1">
    <location>
        <begin position="62"/>
        <end position="73"/>
    </location>
</feature>
<evidence type="ECO:0000256" key="1">
    <source>
        <dbReference type="SAM" id="MobiDB-lite"/>
    </source>
</evidence>
<reference evidence="2" key="1">
    <citation type="submission" date="2015-04" db="UniProtKB">
        <authorList>
            <consortium name="EnsemblPlants"/>
        </authorList>
    </citation>
    <scope>IDENTIFICATION</scope>
    <source>
        <strain evidence="2">SL10</strain>
    </source>
</reference>
<protein>
    <submittedName>
        <fullName evidence="2">Uncharacterized protein</fullName>
    </submittedName>
</protein>
<name>A0A0E0J4H0_ORYNI</name>
<reference evidence="2" key="2">
    <citation type="submission" date="2018-04" db="EMBL/GenBank/DDBJ databases">
        <title>OnivRS2 (Oryza nivara Reference Sequence Version 2).</title>
        <authorList>
            <person name="Zhang J."/>
            <person name="Kudrna D."/>
            <person name="Lee S."/>
            <person name="Talag J."/>
            <person name="Rajasekar S."/>
            <person name="Welchert J."/>
            <person name="Hsing Y.-I."/>
            <person name="Wing R.A."/>
        </authorList>
    </citation>
    <scope>NUCLEOTIDE SEQUENCE [LARGE SCALE GENOMIC DNA]</scope>
    <source>
        <strain evidence="2">SL10</strain>
    </source>
</reference>
<feature type="region of interest" description="Disordered" evidence="1">
    <location>
        <begin position="61"/>
        <end position="83"/>
    </location>
</feature>
<sequence length="116" mass="13153">MLKVEEEDSEWLTMTSADDEVVDARTARKTTKAAKLRSERTTQQQLYVNAAARTLPRSNNQWRWTTSSGTTARGGRRSGNPKLDGVDAYSMTIGCRSRCSWALKRVIKPSMREVER</sequence>
<keyword evidence="3" id="KW-1185">Reference proteome</keyword>